<dbReference type="EMBL" id="BARW01019145">
    <property type="protein sequence ID" value="GAI91908.1"/>
    <property type="molecule type" value="Genomic_DNA"/>
</dbReference>
<dbReference type="AlphaFoldDB" id="X1SG09"/>
<sequence length="79" mass="9007">MKMPPYFAMGNDELAKMPILKDEVLCIRCGKMHKVEYGKKILKDGTEIPDRTLAAVRCQGKLFLVGVKGKDVTLRFRKH</sequence>
<protein>
    <submittedName>
        <fullName evidence="1">Uncharacterized protein</fullName>
    </submittedName>
</protein>
<accession>X1SG09</accession>
<evidence type="ECO:0000313" key="1">
    <source>
        <dbReference type="EMBL" id="GAI91908.1"/>
    </source>
</evidence>
<organism evidence="1">
    <name type="scientific">marine sediment metagenome</name>
    <dbReference type="NCBI Taxonomy" id="412755"/>
    <lineage>
        <taxon>unclassified sequences</taxon>
        <taxon>metagenomes</taxon>
        <taxon>ecological metagenomes</taxon>
    </lineage>
</organism>
<gene>
    <name evidence="1" type="ORF">S12H4_32625</name>
</gene>
<proteinExistence type="predicted"/>
<name>X1SG09_9ZZZZ</name>
<reference evidence="1" key="1">
    <citation type="journal article" date="2014" name="Front. Microbiol.">
        <title>High frequency of phylogenetically diverse reductive dehalogenase-homologous genes in deep subseafloor sedimentary metagenomes.</title>
        <authorList>
            <person name="Kawai M."/>
            <person name="Futagami T."/>
            <person name="Toyoda A."/>
            <person name="Takaki Y."/>
            <person name="Nishi S."/>
            <person name="Hori S."/>
            <person name="Arai W."/>
            <person name="Tsubouchi T."/>
            <person name="Morono Y."/>
            <person name="Uchiyama I."/>
            <person name="Ito T."/>
            <person name="Fujiyama A."/>
            <person name="Inagaki F."/>
            <person name="Takami H."/>
        </authorList>
    </citation>
    <scope>NUCLEOTIDE SEQUENCE</scope>
    <source>
        <strain evidence="1">Expedition CK06-06</strain>
    </source>
</reference>
<comment type="caution">
    <text evidence="1">The sequence shown here is derived from an EMBL/GenBank/DDBJ whole genome shotgun (WGS) entry which is preliminary data.</text>
</comment>